<gene>
    <name evidence="1" type="primary">AVEN_188100_1</name>
    <name evidence="1" type="ORF">TNCV_647431</name>
</gene>
<protein>
    <submittedName>
        <fullName evidence="1">Uncharacterized protein</fullName>
    </submittedName>
</protein>
<dbReference type="EMBL" id="BMAU01021331">
    <property type="protein sequence ID" value="GFY14699.1"/>
    <property type="molecule type" value="Genomic_DNA"/>
</dbReference>
<evidence type="ECO:0000313" key="2">
    <source>
        <dbReference type="Proteomes" id="UP000887159"/>
    </source>
</evidence>
<dbReference type="AlphaFoldDB" id="A0A8X6SJ58"/>
<comment type="caution">
    <text evidence="1">The sequence shown here is derived from an EMBL/GenBank/DDBJ whole genome shotgun (WGS) entry which is preliminary data.</text>
</comment>
<reference evidence="1" key="1">
    <citation type="submission" date="2020-08" db="EMBL/GenBank/DDBJ databases">
        <title>Multicomponent nature underlies the extraordinary mechanical properties of spider dragline silk.</title>
        <authorList>
            <person name="Kono N."/>
            <person name="Nakamura H."/>
            <person name="Mori M."/>
            <person name="Yoshida Y."/>
            <person name="Ohtoshi R."/>
            <person name="Malay A.D."/>
            <person name="Moran D.A.P."/>
            <person name="Tomita M."/>
            <person name="Numata K."/>
            <person name="Arakawa K."/>
        </authorList>
    </citation>
    <scope>NUCLEOTIDE SEQUENCE</scope>
</reference>
<organism evidence="1 2">
    <name type="scientific">Trichonephila clavipes</name>
    <name type="common">Golden silk orbweaver</name>
    <name type="synonym">Nephila clavipes</name>
    <dbReference type="NCBI Taxonomy" id="2585209"/>
    <lineage>
        <taxon>Eukaryota</taxon>
        <taxon>Metazoa</taxon>
        <taxon>Ecdysozoa</taxon>
        <taxon>Arthropoda</taxon>
        <taxon>Chelicerata</taxon>
        <taxon>Arachnida</taxon>
        <taxon>Araneae</taxon>
        <taxon>Araneomorphae</taxon>
        <taxon>Entelegynae</taxon>
        <taxon>Araneoidea</taxon>
        <taxon>Nephilidae</taxon>
        <taxon>Trichonephila</taxon>
    </lineage>
</organism>
<evidence type="ECO:0000313" key="1">
    <source>
        <dbReference type="EMBL" id="GFY14699.1"/>
    </source>
</evidence>
<dbReference type="Proteomes" id="UP000887159">
    <property type="component" value="Unassembled WGS sequence"/>
</dbReference>
<keyword evidence="2" id="KW-1185">Reference proteome</keyword>
<proteinExistence type="predicted"/>
<sequence>MLQADHELQHLQKIVFCLFRLEGKEPLPCATTFVASRRRSLYNAYFCAGCVYLSQRTKEMGPLIVGNRTRFLKLTAIGFCTFHRRVQIHTGERFRASADLEGTTHRIPSIQHC</sequence>
<name>A0A8X6SJ58_TRICX</name>
<accession>A0A8X6SJ58</accession>